<evidence type="ECO:0000256" key="6">
    <source>
        <dbReference type="ARBA" id="ARBA00022692"/>
    </source>
</evidence>
<dbReference type="Gene3D" id="6.10.250.2080">
    <property type="match status" value="1"/>
</dbReference>
<dbReference type="InterPro" id="IPR006135">
    <property type="entry name" value="T3SS_substrate_exporter"/>
</dbReference>
<evidence type="ECO:0000256" key="14">
    <source>
        <dbReference type="SAM" id="MobiDB-lite"/>
    </source>
</evidence>
<keyword evidence="5 13" id="KW-1003">Cell membrane</keyword>
<dbReference type="PANTHER" id="PTHR30531">
    <property type="entry name" value="FLAGELLAR BIOSYNTHETIC PROTEIN FLHB"/>
    <property type="match status" value="1"/>
</dbReference>
<keyword evidence="4 13" id="KW-0813">Transport</keyword>
<dbReference type="EMBL" id="JAAQPH010000009">
    <property type="protein sequence ID" value="NIA69431.1"/>
    <property type="molecule type" value="Genomic_DNA"/>
</dbReference>
<dbReference type="GO" id="GO:0044780">
    <property type="term" value="P:bacterial-type flagellum assembly"/>
    <property type="evidence" value="ECO:0007669"/>
    <property type="project" value="InterPro"/>
</dbReference>
<dbReference type="InterPro" id="IPR029025">
    <property type="entry name" value="T3SS_substrate_exporter_C"/>
</dbReference>
<dbReference type="RefSeq" id="WP_167225042.1">
    <property type="nucleotide sequence ID" value="NZ_JAAQPH010000009.1"/>
</dbReference>
<reference evidence="15" key="1">
    <citation type="submission" date="2020-03" db="EMBL/GenBank/DDBJ databases">
        <title>Genome of Pelagibius litoralis DSM 21314T.</title>
        <authorList>
            <person name="Wang G."/>
        </authorList>
    </citation>
    <scope>NUCLEOTIDE SEQUENCE</scope>
    <source>
        <strain evidence="15">DSM 21314</strain>
    </source>
</reference>
<evidence type="ECO:0000256" key="2">
    <source>
        <dbReference type="ARBA" id="ARBA00010690"/>
    </source>
</evidence>
<dbReference type="Gene3D" id="3.40.1690.10">
    <property type="entry name" value="secretion proteins EscU"/>
    <property type="match status" value="1"/>
</dbReference>
<protein>
    <recommendedName>
        <fullName evidence="3 13">Flagellar biosynthetic protein FlhB</fullName>
    </recommendedName>
</protein>
<evidence type="ECO:0000256" key="1">
    <source>
        <dbReference type="ARBA" id="ARBA00004651"/>
    </source>
</evidence>
<keyword evidence="10 13" id="KW-0472">Membrane</keyword>
<evidence type="ECO:0000256" key="10">
    <source>
        <dbReference type="ARBA" id="ARBA00023136"/>
    </source>
</evidence>
<dbReference type="GO" id="GO:0005886">
    <property type="term" value="C:plasma membrane"/>
    <property type="evidence" value="ECO:0007669"/>
    <property type="project" value="UniProtKB-SubCell"/>
</dbReference>
<keyword evidence="16" id="KW-1185">Reference proteome</keyword>
<keyword evidence="8 13" id="KW-0653">Protein transport</keyword>
<evidence type="ECO:0000256" key="12">
    <source>
        <dbReference type="ARBA" id="ARBA00025078"/>
    </source>
</evidence>
<feature type="compositionally biased region" description="Basic and acidic residues" evidence="14">
    <location>
        <begin position="8"/>
        <end position="25"/>
    </location>
</feature>
<dbReference type="Proteomes" id="UP000761264">
    <property type="component" value="Unassembled WGS sequence"/>
</dbReference>
<feature type="transmembrane region" description="Helical" evidence="13">
    <location>
        <begin position="90"/>
        <end position="111"/>
    </location>
</feature>
<evidence type="ECO:0000313" key="15">
    <source>
        <dbReference type="EMBL" id="NIA69431.1"/>
    </source>
</evidence>
<feature type="region of interest" description="Disordered" evidence="14">
    <location>
        <begin position="1"/>
        <end position="25"/>
    </location>
</feature>
<evidence type="ECO:0000256" key="7">
    <source>
        <dbReference type="ARBA" id="ARBA00022795"/>
    </source>
</evidence>
<keyword evidence="15" id="KW-0969">Cilium</keyword>
<dbReference type="PRINTS" id="PR00950">
    <property type="entry name" value="TYPE3IMSPROT"/>
</dbReference>
<gene>
    <name evidence="13 15" type="primary">flhB</name>
    <name evidence="15" type="ORF">HBA54_12595</name>
</gene>
<keyword evidence="9 13" id="KW-1133">Transmembrane helix</keyword>
<feature type="transmembrane region" description="Helical" evidence="13">
    <location>
        <begin position="34"/>
        <end position="51"/>
    </location>
</feature>
<feature type="transmembrane region" description="Helical" evidence="13">
    <location>
        <begin position="194"/>
        <end position="212"/>
    </location>
</feature>
<keyword evidence="15" id="KW-0966">Cell projection</keyword>
<dbReference type="Pfam" id="PF01312">
    <property type="entry name" value="Bac_export_2"/>
    <property type="match status" value="1"/>
</dbReference>
<proteinExistence type="inferred from homology"/>
<keyword evidence="7 13" id="KW-1005">Bacterial flagellum biogenesis</keyword>
<keyword evidence="15" id="KW-0282">Flagellum</keyword>
<comment type="similarity">
    <text evidence="2 13">Belongs to the type III secretion exporter family.</text>
</comment>
<feature type="transmembrane region" description="Helical" evidence="13">
    <location>
        <begin position="147"/>
        <end position="166"/>
    </location>
</feature>
<dbReference type="GO" id="GO:0009306">
    <property type="term" value="P:protein secretion"/>
    <property type="evidence" value="ECO:0007669"/>
    <property type="project" value="InterPro"/>
</dbReference>
<evidence type="ECO:0000256" key="9">
    <source>
        <dbReference type="ARBA" id="ARBA00022989"/>
    </source>
</evidence>
<evidence type="ECO:0000256" key="8">
    <source>
        <dbReference type="ARBA" id="ARBA00022927"/>
    </source>
</evidence>
<dbReference type="AlphaFoldDB" id="A0A967EXV5"/>
<keyword evidence="11 13" id="KW-1006">Bacterial flagellum protein export</keyword>
<evidence type="ECO:0000313" key="16">
    <source>
        <dbReference type="Proteomes" id="UP000761264"/>
    </source>
</evidence>
<name>A0A967EXV5_9PROT</name>
<comment type="subcellular location">
    <subcellularLocation>
        <location evidence="1">Cell membrane</location>
        <topology evidence="1">Multi-pass membrane protein</topology>
    </subcellularLocation>
</comment>
<organism evidence="15 16">
    <name type="scientific">Pelagibius litoralis</name>
    <dbReference type="NCBI Taxonomy" id="374515"/>
    <lineage>
        <taxon>Bacteria</taxon>
        <taxon>Pseudomonadati</taxon>
        <taxon>Pseudomonadota</taxon>
        <taxon>Alphaproteobacteria</taxon>
        <taxon>Rhodospirillales</taxon>
        <taxon>Rhodovibrionaceae</taxon>
        <taxon>Pelagibius</taxon>
    </lineage>
</organism>
<comment type="function">
    <text evidence="12 13">Required for formation of the rod structure in the basal body of the flagellar apparatus. Together with FliI and FliH, may constitute the export apparatus of flagellin.</text>
</comment>
<dbReference type="PANTHER" id="PTHR30531:SF12">
    <property type="entry name" value="FLAGELLAR BIOSYNTHETIC PROTEIN FLHB"/>
    <property type="match status" value="1"/>
</dbReference>
<accession>A0A967EXV5</accession>
<dbReference type="InterPro" id="IPR006136">
    <property type="entry name" value="FlhB"/>
</dbReference>
<comment type="caution">
    <text evidence="15">The sequence shown here is derived from an EMBL/GenBank/DDBJ whole genome shotgun (WGS) entry which is preliminary data.</text>
</comment>
<evidence type="ECO:0000256" key="4">
    <source>
        <dbReference type="ARBA" id="ARBA00022448"/>
    </source>
</evidence>
<dbReference type="FunFam" id="3.40.1690.10:FF:000001">
    <property type="entry name" value="Flagellar biosynthetic protein FlhB"/>
    <property type="match status" value="1"/>
</dbReference>
<dbReference type="SUPFAM" id="SSF160544">
    <property type="entry name" value="EscU C-terminal domain-like"/>
    <property type="match status" value="1"/>
</dbReference>
<sequence>MAGEDDDSQKTEEPTGKRLSDAREKGQVARSQEVSHWFMILALAIVVGIFSESLMTDFGGLLQPYLQQPHLMPLDNGALKEMLSGTAVDILRVSAIPLAIILLAGLLAGTIQNGIIITTEQIQPKLSNIGFKKGFKKMFSSRALTDFVKGLLKLTIVGVVVTLIIWPDRNMVLDMPSMDVAAVLLMVKYESVKVIIGVLSVMSIIALIDVLYQRYQHHKELRMTKQQIKDEHKQSEGDPMVKGRLRQIRAERARKRMMAAVPEADVVITNPTHFAVALKYDQVTMEAPKLLAKGVDNVAFRIRELAEEYDIPIVENPPVARALHAAVEIDHQIPPEHYKAVAEIIGYVMNMRRGLKGRTRR</sequence>
<evidence type="ECO:0000256" key="13">
    <source>
        <dbReference type="RuleBase" id="RU364091"/>
    </source>
</evidence>
<evidence type="ECO:0000256" key="3">
    <source>
        <dbReference type="ARBA" id="ARBA00021622"/>
    </source>
</evidence>
<evidence type="ECO:0000256" key="5">
    <source>
        <dbReference type="ARBA" id="ARBA00022475"/>
    </source>
</evidence>
<dbReference type="NCBIfam" id="TIGR00328">
    <property type="entry name" value="flhB"/>
    <property type="match status" value="1"/>
</dbReference>
<evidence type="ECO:0000256" key="11">
    <source>
        <dbReference type="ARBA" id="ARBA00023225"/>
    </source>
</evidence>
<keyword evidence="6 13" id="KW-0812">Transmembrane</keyword>